<keyword evidence="1" id="KW-0732">Signal</keyword>
<keyword evidence="3" id="KW-1185">Reference proteome</keyword>
<gene>
    <name evidence="2" type="ORF">D3272_08350</name>
</gene>
<dbReference type="Proteomes" id="UP000289411">
    <property type="component" value="Unassembled WGS sequence"/>
</dbReference>
<evidence type="ECO:0000256" key="1">
    <source>
        <dbReference type="SAM" id="SignalP"/>
    </source>
</evidence>
<organism evidence="2 3">
    <name type="scientific">Lichenibacterium ramalinae</name>
    <dbReference type="NCBI Taxonomy" id="2316527"/>
    <lineage>
        <taxon>Bacteria</taxon>
        <taxon>Pseudomonadati</taxon>
        <taxon>Pseudomonadota</taxon>
        <taxon>Alphaproteobacteria</taxon>
        <taxon>Hyphomicrobiales</taxon>
        <taxon>Lichenihabitantaceae</taxon>
        <taxon>Lichenibacterium</taxon>
    </lineage>
</organism>
<proteinExistence type="predicted"/>
<name>A0A4Q2REM5_9HYPH</name>
<sequence length="82" mass="8647">MKTPAALAVGLLVALAGPALAAKPLSDAARLRQQAEHVCYNDVQKLCADAIPDEDKIKTCMQVKHASLSPDCAKIYDQGIGD</sequence>
<protein>
    <recommendedName>
        <fullName evidence="4">3',5'-cyclic-nucleotide phosphodiesterase</fullName>
    </recommendedName>
</protein>
<dbReference type="EMBL" id="QYBC01000006">
    <property type="protein sequence ID" value="RYB05611.1"/>
    <property type="molecule type" value="Genomic_DNA"/>
</dbReference>
<feature type="signal peptide" evidence="1">
    <location>
        <begin position="1"/>
        <end position="21"/>
    </location>
</feature>
<evidence type="ECO:0000313" key="2">
    <source>
        <dbReference type="EMBL" id="RYB05611.1"/>
    </source>
</evidence>
<accession>A0A4Q2REM5</accession>
<evidence type="ECO:0008006" key="4">
    <source>
        <dbReference type="Google" id="ProtNLM"/>
    </source>
</evidence>
<feature type="chain" id="PRO_5020425689" description="3',5'-cyclic-nucleotide phosphodiesterase" evidence="1">
    <location>
        <begin position="22"/>
        <end position="82"/>
    </location>
</feature>
<evidence type="ECO:0000313" key="3">
    <source>
        <dbReference type="Proteomes" id="UP000289411"/>
    </source>
</evidence>
<reference evidence="2 3" key="1">
    <citation type="submission" date="2018-09" db="EMBL/GenBank/DDBJ databases">
        <authorList>
            <person name="Grouzdev D.S."/>
            <person name="Krutkina M.S."/>
        </authorList>
    </citation>
    <scope>NUCLEOTIDE SEQUENCE [LARGE SCALE GENOMIC DNA]</scope>
    <source>
        <strain evidence="2 3">RmlP001</strain>
    </source>
</reference>
<dbReference type="OrthoDB" id="330006at2"/>
<dbReference type="RefSeq" id="WP_129218715.1">
    <property type="nucleotide sequence ID" value="NZ_QYBC01000006.1"/>
</dbReference>
<reference evidence="2 3" key="2">
    <citation type="submission" date="2019-02" db="EMBL/GenBank/DDBJ databases">
        <title>'Lichenibacterium ramalinii' gen. nov. sp. nov., 'Lichenibacterium minor' gen. nov. sp. nov.</title>
        <authorList>
            <person name="Pankratov T."/>
        </authorList>
    </citation>
    <scope>NUCLEOTIDE SEQUENCE [LARGE SCALE GENOMIC DNA]</scope>
    <source>
        <strain evidence="2 3">RmlP001</strain>
    </source>
</reference>
<comment type="caution">
    <text evidence="2">The sequence shown here is derived from an EMBL/GenBank/DDBJ whole genome shotgun (WGS) entry which is preliminary data.</text>
</comment>
<dbReference type="AlphaFoldDB" id="A0A4Q2REM5"/>